<dbReference type="STRING" id="1385515.GCA_000423325_00242"/>
<evidence type="ECO:0000259" key="15">
    <source>
        <dbReference type="PROSITE" id="PS50839"/>
    </source>
</evidence>
<dbReference type="Proteomes" id="UP000030003">
    <property type="component" value="Unassembled WGS sequence"/>
</dbReference>
<dbReference type="InterPro" id="IPR006189">
    <property type="entry name" value="CHASE_dom"/>
</dbReference>
<evidence type="ECO:0000313" key="16">
    <source>
        <dbReference type="EMBL" id="KGO99099.1"/>
    </source>
</evidence>
<feature type="domain" description="PAS" evidence="13">
    <location>
        <begin position="365"/>
        <end position="409"/>
    </location>
</feature>
<dbReference type="PROSITE" id="PS50112">
    <property type="entry name" value="PAS"/>
    <property type="match status" value="1"/>
</dbReference>
<dbReference type="EMBL" id="AVBH01000031">
    <property type="protein sequence ID" value="KGO99099.1"/>
    <property type="molecule type" value="Genomic_DNA"/>
</dbReference>
<evidence type="ECO:0000256" key="2">
    <source>
        <dbReference type="ARBA" id="ARBA00004370"/>
    </source>
</evidence>
<evidence type="ECO:0000259" key="14">
    <source>
        <dbReference type="PROSITE" id="PS50113"/>
    </source>
</evidence>
<dbReference type="SMART" id="SM00388">
    <property type="entry name" value="HisKA"/>
    <property type="match status" value="1"/>
</dbReference>
<proteinExistence type="predicted"/>
<dbReference type="GO" id="GO:0000156">
    <property type="term" value="F:phosphorelay response regulator activity"/>
    <property type="evidence" value="ECO:0007669"/>
    <property type="project" value="TreeGrafter"/>
</dbReference>
<dbReference type="EC" id="2.7.13.3" evidence="3"/>
<dbReference type="GO" id="GO:0007234">
    <property type="term" value="P:osmosensory signaling via phosphorelay pathway"/>
    <property type="evidence" value="ECO:0007669"/>
    <property type="project" value="TreeGrafter"/>
</dbReference>
<dbReference type="PRINTS" id="PR00344">
    <property type="entry name" value="BCTRLSENSOR"/>
</dbReference>
<evidence type="ECO:0000256" key="3">
    <source>
        <dbReference type="ARBA" id="ARBA00012438"/>
    </source>
</evidence>
<feature type="domain" description="PAC" evidence="14">
    <location>
        <begin position="434"/>
        <end position="487"/>
    </location>
</feature>
<dbReference type="SUPFAM" id="SSF55874">
    <property type="entry name" value="ATPase domain of HSP90 chaperone/DNA topoisomerase II/histidine kinase"/>
    <property type="match status" value="1"/>
</dbReference>
<feature type="compositionally biased region" description="Basic and acidic residues" evidence="10">
    <location>
        <begin position="1"/>
        <end position="13"/>
    </location>
</feature>
<evidence type="ECO:0000256" key="1">
    <source>
        <dbReference type="ARBA" id="ARBA00000085"/>
    </source>
</evidence>
<protein>
    <recommendedName>
        <fullName evidence="3">histidine kinase</fullName>
        <ecNumber evidence="3">2.7.13.3</ecNumber>
    </recommendedName>
</protein>
<dbReference type="InterPro" id="IPR042240">
    <property type="entry name" value="CHASE_sf"/>
</dbReference>
<organism evidence="16 17">
    <name type="scientific">Lysobacter defluvii IMMIB APB-9 = DSM 18482</name>
    <dbReference type="NCBI Taxonomy" id="1385515"/>
    <lineage>
        <taxon>Bacteria</taxon>
        <taxon>Pseudomonadati</taxon>
        <taxon>Pseudomonadota</taxon>
        <taxon>Gammaproteobacteria</taxon>
        <taxon>Lysobacterales</taxon>
        <taxon>Lysobacteraceae</taxon>
        <taxon>Novilysobacter</taxon>
    </lineage>
</organism>
<dbReference type="eggNOG" id="COG4251">
    <property type="taxonomic scope" value="Bacteria"/>
</dbReference>
<dbReference type="InterPro" id="IPR004358">
    <property type="entry name" value="Sig_transdc_His_kin-like_C"/>
</dbReference>
<name>A0A0A0MA19_9GAMM</name>
<dbReference type="Gene3D" id="3.30.450.20">
    <property type="entry name" value="PAS domain"/>
    <property type="match status" value="1"/>
</dbReference>
<dbReference type="Gene3D" id="1.10.287.130">
    <property type="match status" value="1"/>
</dbReference>
<evidence type="ECO:0000256" key="8">
    <source>
        <dbReference type="ARBA" id="ARBA00022989"/>
    </source>
</evidence>
<reference evidence="16 17" key="1">
    <citation type="submission" date="2013-08" db="EMBL/GenBank/DDBJ databases">
        <title>Genomic analysis of Lysobacter defluvii.</title>
        <authorList>
            <person name="Wang Q."/>
            <person name="Wang G."/>
        </authorList>
    </citation>
    <scope>NUCLEOTIDE SEQUENCE [LARGE SCALE GENOMIC DNA]</scope>
    <source>
        <strain evidence="16 17">IMMIB APB-9</strain>
    </source>
</reference>
<dbReference type="FunFam" id="3.30.565.10:FF:000006">
    <property type="entry name" value="Sensor histidine kinase WalK"/>
    <property type="match status" value="1"/>
</dbReference>
<evidence type="ECO:0000256" key="6">
    <source>
        <dbReference type="ARBA" id="ARBA00022692"/>
    </source>
</evidence>
<keyword evidence="9 11" id="KW-0472">Membrane</keyword>
<dbReference type="InterPro" id="IPR003594">
    <property type="entry name" value="HATPase_dom"/>
</dbReference>
<dbReference type="AlphaFoldDB" id="A0A0A0MA19"/>
<dbReference type="CDD" id="cd00130">
    <property type="entry name" value="PAS"/>
    <property type="match status" value="1"/>
</dbReference>
<dbReference type="Pfam" id="PF00512">
    <property type="entry name" value="HisKA"/>
    <property type="match status" value="1"/>
</dbReference>
<evidence type="ECO:0000259" key="13">
    <source>
        <dbReference type="PROSITE" id="PS50112"/>
    </source>
</evidence>
<dbReference type="Pfam" id="PF02518">
    <property type="entry name" value="HATPase_c"/>
    <property type="match status" value="1"/>
</dbReference>
<dbReference type="Pfam" id="PF08448">
    <property type="entry name" value="PAS_4"/>
    <property type="match status" value="1"/>
</dbReference>
<dbReference type="eggNOG" id="COG3614">
    <property type="taxonomic scope" value="Bacteria"/>
</dbReference>
<dbReference type="Gene3D" id="3.30.565.10">
    <property type="entry name" value="Histidine kinase-like ATPase, C-terminal domain"/>
    <property type="match status" value="1"/>
</dbReference>
<dbReference type="InterPro" id="IPR000014">
    <property type="entry name" value="PAS"/>
</dbReference>
<dbReference type="PROSITE" id="PS50113">
    <property type="entry name" value="PAC"/>
    <property type="match status" value="1"/>
</dbReference>
<dbReference type="InterPro" id="IPR000700">
    <property type="entry name" value="PAS-assoc_C"/>
</dbReference>
<dbReference type="InterPro" id="IPR013656">
    <property type="entry name" value="PAS_4"/>
</dbReference>
<dbReference type="PANTHER" id="PTHR42878:SF15">
    <property type="entry name" value="BACTERIOPHYTOCHROME"/>
    <property type="match status" value="1"/>
</dbReference>
<dbReference type="PROSITE" id="PS50839">
    <property type="entry name" value="CHASE"/>
    <property type="match status" value="1"/>
</dbReference>
<keyword evidence="8 11" id="KW-1133">Transmembrane helix</keyword>
<dbReference type="PANTHER" id="PTHR42878">
    <property type="entry name" value="TWO-COMPONENT HISTIDINE KINASE"/>
    <property type="match status" value="1"/>
</dbReference>
<evidence type="ECO:0000313" key="17">
    <source>
        <dbReference type="Proteomes" id="UP000030003"/>
    </source>
</evidence>
<keyword evidence="7" id="KW-0418">Kinase</keyword>
<sequence>MEGRETTRRDGRQGRTRPVAATMANPRRAHLLALLVLLASVVTVLALWRSTYVREVRTAESRFVAQTADVANRIEQRLGHYELLAGGGLSLFSSVSRPTPQQWYGYVEGMNLPERVPSVRGLGFAGYLRRPLEELAREWEEAGYGTLDLRPAGQRPTYGPVMYLEPHTPQNLRAIGFDLYSEPVRREAMQRALDTGEPSLSGPVQLLLEPGQDSRGLVLFVPVFREGRPLTPAARRDVMLGWVFVPISVDVMVEHALAGHSGATDFVIHDITGAEPVPVYGSADWAGEPAFTHSTLLELAGRTWRIDFRSPPLAAAMPRLHHLQQTLALGLFASLLMYLVAWTLARTQSRAHALAMRMTEDYRRSEQRFRAAMQYSAIGKVLLDSQGDVVEANPAFARLVGLPQQSLVGVHFEDLFEDRHGSSAPLTDGGGGQVRRQTRMLHRKGGYTRHVQLTYAPVPGSVGEDIAGLVQAEDVTERLRAQERVQKLNRTLEHRVALRTRELSEANQELEAFAYSVSHDLRAPLRAIDGFSKVLMERYADSLDEAGRGYLQRVRGAAHRMGELIDAMLLMSRVGRSPLQRERIDLSRMAADVAEELHAADPGHPVDLHIQPGMEAQGDATLLRNLLQNLLGNAWKFTHGRESPRVEFGQQEDGAFYIRDNGAGFDQEYVGKLFRPFQRLHDQKSFSGHGIGLASVKRVVQRHGGTISAEGKVDGGAMFRFTLPGDEPDVPPQETAAG</sequence>
<dbReference type="SUPFAM" id="SSF55785">
    <property type="entry name" value="PYP-like sensor domain (PAS domain)"/>
    <property type="match status" value="1"/>
</dbReference>
<dbReference type="InterPro" id="IPR036097">
    <property type="entry name" value="HisK_dim/P_sf"/>
</dbReference>
<evidence type="ECO:0000259" key="12">
    <source>
        <dbReference type="PROSITE" id="PS50109"/>
    </source>
</evidence>
<dbReference type="GO" id="GO:0030295">
    <property type="term" value="F:protein kinase activator activity"/>
    <property type="evidence" value="ECO:0007669"/>
    <property type="project" value="TreeGrafter"/>
</dbReference>
<dbReference type="SUPFAM" id="SSF47384">
    <property type="entry name" value="Homodimeric domain of signal transducing histidine kinase"/>
    <property type="match status" value="1"/>
</dbReference>
<dbReference type="InterPro" id="IPR005467">
    <property type="entry name" value="His_kinase_dom"/>
</dbReference>
<evidence type="ECO:0000256" key="5">
    <source>
        <dbReference type="ARBA" id="ARBA00022679"/>
    </source>
</evidence>
<feature type="domain" description="CHASE" evidence="15">
    <location>
        <begin position="156"/>
        <end position="257"/>
    </location>
</feature>
<evidence type="ECO:0000256" key="7">
    <source>
        <dbReference type="ARBA" id="ARBA00022777"/>
    </source>
</evidence>
<dbReference type="NCBIfam" id="TIGR00229">
    <property type="entry name" value="sensory_box"/>
    <property type="match status" value="1"/>
</dbReference>
<comment type="subcellular location">
    <subcellularLocation>
        <location evidence="2">Membrane</location>
    </subcellularLocation>
</comment>
<dbReference type="RefSeq" id="WP_052106602.1">
    <property type="nucleotide sequence ID" value="NZ_AUHT01000004.1"/>
</dbReference>
<dbReference type="InterPro" id="IPR035965">
    <property type="entry name" value="PAS-like_dom_sf"/>
</dbReference>
<keyword evidence="4" id="KW-0597">Phosphoprotein</keyword>
<feature type="region of interest" description="Disordered" evidence="10">
    <location>
        <begin position="1"/>
        <end position="22"/>
    </location>
</feature>
<gene>
    <name evidence="16" type="ORF">N791_11825</name>
</gene>
<dbReference type="OrthoDB" id="9808408at2"/>
<dbReference type="GO" id="GO:0005886">
    <property type="term" value="C:plasma membrane"/>
    <property type="evidence" value="ECO:0007669"/>
    <property type="project" value="UniProtKB-ARBA"/>
</dbReference>
<dbReference type="PROSITE" id="PS50109">
    <property type="entry name" value="HIS_KIN"/>
    <property type="match status" value="1"/>
</dbReference>
<dbReference type="GO" id="GO:0000155">
    <property type="term" value="F:phosphorelay sensor kinase activity"/>
    <property type="evidence" value="ECO:0007669"/>
    <property type="project" value="InterPro"/>
</dbReference>
<evidence type="ECO:0000256" key="9">
    <source>
        <dbReference type="ARBA" id="ARBA00023136"/>
    </source>
</evidence>
<feature type="domain" description="Histidine kinase" evidence="12">
    <location>
        <begin position="516"/>
        <end position="727"/>
    </location>
</feature>
<dbReference type="InterPro" id="IPR036890">
    <property type="entry name" value="HATPase_C_sf"/>
</dbReference>
<evidence type="ECO:0000256" key="4">
    <source>
        <dbReference type="ARBA" id="ARBA00022553"/>
    </source>
</evidence>
<dbReference type="Pfam" id="PF03924">
    <property type="entry name" value="CHASE"/>
    <property type="match status" value="1"/>
</dbReference>
<accession>A0A0A0MA19</accession>
<dbReference type="CDD" id="cd00082">
    <property type="entry name" value="HisKA"/>
    <property type="match status" value="1"/>
</dbReference>
<dbReference type="SMART" id="SM01079">
    <property type="entry name" value="CHASE"/>
    <property type="match status" value="1"/>
</dbReference>
<feature type="transmembrane region" description="Helical" evidence="11">
    <location>
        <begin position="29"/>
        <end position="48"/>
    </location>
</feature>
<evidence type="ECO:0000256" key="10">
    <source>
        <dbReference type="SAM" id="MobiDB-lite"/>
    </source>
</evidence>
<dbReference type="SMART" id="SM00091">
    <property type="entry name" value="PAS"/>
    <property type="match status" value="1"/>
</dbReference>
<dbReference type="InterPro" id="IPR003661">
    <property type="entry name" value="HisK_dim/P_dom"/>
</dbReference>
<keyword evidence="17" id="KW-1185">Reference proteome</keyword>
<dbReference type="InterPro" id="IPR050351">
    <property type="entry name" value="BphY/WalK/GraS-like"/>
</dbReference>
<dbReference type="Gene3D" id="3.30.450.350">
    <property type="entry name" value="CHASE domain"/>
    <property type="match status" value="1"/>
</dbReference>
<keyword evidence="6 11" id="KW-0812">Transmembrane</keyword>
<dbReference type="FunFam" id="1.10.287.130:FF:000070">
    <property type="entry name" value="Histidine kinase sensor protein"/>
    <property type="match status" value="1"/>
</dbReference>
<dbReference type="SMART" id="SM00387">
    <property type="entry name" value="HATPase_c"/>
    <property type="match status" value="1"/>
</dbReference>
<comment type="caution">
    <text evidence="16">The sequence shown here is derived from an EMBL/GenBank/DDBJ whole genome shotgun (WGS) entry which is preliminary data.</text>
</comment>
<keyword evidence="5" id="KW-0808">Transferase</keyword>
<comment type="catalytic activity">
    <reaction evidence="1">
        <text>ATP + protein L-histidine = ADP + protein N-phospho-L-histidine.</text>
        <dbReference type="EC" id="2.7.13.3"/>
    </reaction>
</comment>
<evidence type="ECO:0000256" key="11">
    <source>
        <dbReference type="SAM" id="Phobius"/>
    </source>
</evidence>